<reference evidence="2 3" key="1">
    <citation type="journal article" date="2019" name="Int. J. Syst. Evol. Microbiol.">
        <title>The Global Catalogue of Microorganisms (GCM) 10K type strain sequencing project: providing services to taxonomists for standard genome sequencing and annotation.</title>
        <authorList>
            <consortium name="The Broad Institute Genomics Platform"/>
            <consortium name="The Broad Institute Genome Sequencing Center for Infectious Disease"/>
            <person name="Wu L."/>
            <person name="Ma J."/>
        </authorList>
    </citation>
    <scope>NUCLEOTIDE SEQUENCE [LARGE SCALE GENOMIC DNA]</scope>
    <source>
        <strain evidence="2 3">JCM 11136</strain>
    </source>
</reference>
<proteinExistence type="predicted"/>
<dbReference type="Pfam" id="PF19307">
    <property type="entry name" value="SrpI-like"/>
    <property type="match status" value="1"/>
</dbReference>
<feature type="domain" description="Type 2A encapsulin shell protein SrpI-like" evidence="1">
    <location>
        <begin position="195"/>
        <end position="437"/>
    </location>
</feature>
<dbReference type="InterPro" id="IPR018490">
    <property type="entry name" value="cNMP-bd_dom_sf"/>
</dbReference>
<dbReference type="InterPro" id="IPR045641">
    <property type="entry name" value="SrpI-like"/>
</dbReference>
<evidence type="ECO:0000259" key="1">
    <source>
        <dbReference type="Pfam" id="PF19307"/>
    </source>
</evidence>
<evidence type="ECO:0000313" key="3">
    <source>
        <dbReference type="Proteomes" id="UP001501578"/>
    </source>
</evidence>
<dbReference type="RefSeq" id="WP_343953201.1">
    <property type="nucleotide sequence ID" value="NZ_BAAAHQ010000035.1"/>
</dbReference>
<evidence type="ECO:0000313" key="2">
    <source>
        <dbReference type="EMBL" id="GAA0943766.1"/>
    </source>
</evidence>
<dbReference type="InterPro" id="IPR049817">
    <property type="entry name" value="Encap_f2b"/>
</dbReference>
<dbReference type="InterPro" id="IPR000595">
    <property type="entry name" value="cNMP-bd_dom"/>
</dbReference>
<keyword evidence="3" id="KW-1185">Reference proteome</keyword>
<dbReference type="Gene3D" id="2.60.120.10">
    <property type="entry name" value="Jelly Rolls"/>
    <property type="match status" value="1"/>
</dbReference>
<dbReference type="InterPro" id="IPR014710">
    <property type="entry name" value="RmlC-like_jellyroll"/>
</dbReference>
<dbReference type="EMBL" id="BAAAHQ010000035">
    <property type="protein sequence ID" value="GAA0943766.1"/>
    <property type="molecule type" value="Genomic_DNA"/>
</dbReference>
<dbReference type="CDD" id="cd00038">
    <property type="entry name" value="CAP_ED"/>
    <property type="match status" value="1"/>
</dbReference>
<dbReference type="SUPFAM" id="SSF51206">
    <property type="entry name" value="cAMP-binding domain-like"/>
    <property type="match status" value="1"/>
</dbReference>
<gene>
    <name evidence="2" type="ORF">GCM10009560_57370</name>
</gene>
<sequence>MTETLSLGTAAARQLATTTKTVPQMREITPRHLLHVLPWEEVVGGAYRVNRRLTYTIGDGRVSFTSVGSAVRVVPAELCELPSLRGYEDEEVLEALADGFTQHELAEGETVPAAVVVLVAHGKVARTGTGEYGAETVLGVFADGDHVGDLTSREPSPARALTPSIVLTLDRAVLDRIAGRWESLREHLERPLPPPGEAKIALASGHTGEPTLPGTFVDYDAGPREYELSVTQTVLRVHTRVADLYSEPMDQTRQQLRLTVEALRERQEHELFNNPEYGLLHNADLKQRIHTRTGPPTPDDMDTLLARRRSTHYFLAHPRAIAAFARQCTAHRVYPDTIEVNGSRVIAWRGVPIMPSDKIPITDQGMSSILAMRTGTEKQGVVGLRRTGLPDEYEPGVSVRFMGIDEKAISTYVVSTYSSVAVLVPDALGILEHVEIG</sequence>
<dbReference type="Proteomes" id="UP001501578">
    <property type="component" value="Unassembled WGS sequence"/>
</dbReference>
<accession>A0ABN1QLB2</accession>
<name>A0ABN1QLB2_9ACTN</name>
<organism evidence="2 3">
    <name type="scientific">Nonomuraea longicatena</name>
    <dbReference type="NCBI Taxonomy" id="83682"/>
    <lineage>
        <taxon>Bacteria</taxon>
        <taxon>Bacillati</taxon>
        <taxon>Actinomycetota</taxon>
        <taxon>Actinomycetes</taxon>
        <taxon>Streptosporangiales</taxon>
        <taxon>Streptosporangiaceae</taxon>
        <taxon>Nonomuraea</taxon>
    </lineage>
</organism>
<comment type="caution">
    <text evidence="2">The sequence shown here is derived from an EMBL/GenBank/DDBJ whole genome shotgun (WGS) entry which is preliminary data.</text>
</comment>
<protein>
    <submittedName>
        <fullName evidence="2">Family 2B encapsulin nanocompartment shell protein</fullName>
    </submittedName>
</protein>
<dbReference type="NCBIfam" id="NF041163">
    <property type="entry name" value="encap_f2b"/>
    <property type="match status" value="1"/>
</dbReference>